<keyword evidence="1" id="KW-0560">Oxidoreductase</keyword>
<dbReference type="PANTHER" id="PTHR43364">
    <property type="entry name" value="NADH-SPECIFIC METHYLGLYOXAL REDUCTASE-RELATED"/>
    <property type="match status" value="1"/>
</dbReference>
<feature type="domain" description="NADP-dependent oxidoreductase" evidence="2">
    <location>
        <begin position="19"/>
        <end position="329"/>
    </location>
</feature>
<proteinExistence type="predicted"/>
<protein>
    <submittedName>
        <fullName evidence="3">Aldo/keto reductase</fullName>
    </submittedName>
</protein>
<dbReference type="RefSeq" id="WP_220209909.1">
    <property type="nucleotide sequence ID" value="NZ_BNJK01000002.1"/>
</dbReference>
<gene>
    <name evidence="3" type="ORF">KSF_093100</name>
</gene>
<keyword evidence="4" id="KW-1185">Reference proteome</keyword>
<dbReference type="InterPro" id="IPR036812">
    <property type="entry name" value="NAD(P)_OxRdtase_dom_sf"/>
</dbReference>
<dbReference type="EMBL" id="BNJK01000002">
    <property type="protein sequence ID" value="GHO99262.1"/>
    <property type="molecule type" value="Genomic_DNA"/>
</dbReference>
<dbReference type="PANTHER" id="PTHR43364:SF4">
    <property type="entry name" value="NAD(P)-LINKED OXIDOREDUCTASE SUPERFAMILY PROTEIN"/>
    <property type="match status" value="1"/>
</dbReference>
<dbReference type="GO" id="GO:0005829">
    <property type="term" value="C:cytosol"/>
    <property type="evidence" value="ECO:0007669"/>
    <property type="project" value="TreeGrafter"/>
</dbReference>
<dbReference type="Proteomes" id="UP000597444">
    <property type="component" value="Unassembled WGS sequence"/>
</dbReference>
<evidence type="ECO:0000259" key="2">
    <source>
        <dbReference type="Pfam" id="PF00248"/>
    </source>
</evidence>
<comment type="caution">
    <text evidence="3">The sequence shown here is derived from an EMBL/GenBank/DDBJ whole genome shotgun (WGS) entry which is preliminary data.</text>
</comment>
<dbReference type="SUPFAM" id="SSF51430">
    <property type="entry name" value="NAD(P)-linked oxidoreductase"/>
    <property type="match status" value="1"/>
</dbReference>
<dbReference type="Pfam" id="PF00248">
    <property type="entry name" value="Aldo_ket_red"/>
    <property type="match status" value="1"/>
</dbReference>
<dbReference type="GO" id="GO:0016491">
    <property type="term" value="F:oxidoreductase activity"/>
    <property type="evidence" value="ECO:0007669"/>
    <property type="project" value="UniProtKB-KW"/>
</dbReference>
<reference evidence="3" key="1">
    <citation type="submission" date="2020-10" db="EMBL/GenBank/DDBJ databases">
        <title>Taxonomic study of unclassified bacteria belonging to the class Ktedonobacteria.</title>
        <authorList>
            <person name="Yabe S."/>
            <person name="Wang C.M."/>
            <person name="Zheng Y."/>
            <person name="Sakai Y."/>
            <person name="Cavaletti L."/>
            <person name="Monciardini P."/>
            <person name="Donadio S."/>
        </authorList>
    </citation>
    <scope>NUCLEOTIDE SEQUENCE</scope>
    <source>
        <strain evidence="3">ID150040</strain>
    </source>
</reference>
<dbReference type="CDD" id="cd19086">
    <property type="entry name" value="AKR_AKR11C1"/>
    <property type="match status" value="1"/>
</dbReference>
<evidence type="ECO:0000313" key="4">
    <source>
        <dbReference type="Proteomes" id="UP000597444"/>
    </source>
</evidence>
<dbReference type="AlphaFoldDB" id="A0A8J3N5G6"/>
<name>A0A8J3N5G6_9CHLR</name>
<dbReference type="InterPro" id="IPR050523">
    <property type="entry name" value="AKR_Detox_Biosynth"/>
</dbReference>
<evidence type="ECO:0000256" key="1">
    <source>
        <dbReference type="ARBA" id="ARBA00023002"/>
    </source>
</evidence>
<dbReference type="InterPro" id="IPR023210">
    <property type="entry name" value="NADP_OxRdtase_dom"/>
</dbReference>
<sequence>MQATMIRTFGRSDIKIGALGIGCWAIGGPFWEGDSPRGYGQVDDAESLRAIQRAVEVGVTLFDTAGVYGCGHSERILGQALGKQRQHVFIATKVGKQFDEETRKITGGLDELQLDPQTYIRQACEGSLRRLQTDYIDLYQLHFGDYELNKAIEVREVLEQLVTEGKIRYYGWSTDDPERARLFAQGKHCTAIQHTLNILEDNPAMLAVCKEYNLASINRGPLSMGLLTGKYTSREQIEQEDIRKSQLSWNPFNSERMPVHLEQLNKVREILTSDGRSLAQGVLSWIWSRSECTFPIPGIKTSAQVEENAAAMHFGPLSQRQLTEIDRLLARGSTES</sequence>
<dbReference type="Gene3D" id="3.20.20.100">
    <property type="entry name" value="NADP-dependent oxidoreductase domain"/>
    <property type="match status" value="1"/>
</dbReference>
<organism evidence="3 4">
    <name type="scientific">Reticulibacter mediterranei</name>
    <dbReference type="NCBI Taxonomy" id="2778369"/>
    <lineage>
        <taxon>Bacteria</taxon>
        <taxon>Bacillati</taxon>
        <taxon>Chloroflexota</taxon>
        <taxon>Ktedonobacteria</taxon>
        <taxon>Ktedonobacterales</taxon>
        <taxon>Reticulibacteraceae</taxon>
        <taxon>Reticulibacter</taxon>
    </lineage>
</organism>
<evidence type="ECO:0000313" key="3">
    <source>
        <dbReference type="EMBL" id="GHO99262.1"/>
    </source>
</evidence>
<accession>A0A8J3N5G6</accession>